<dbReference type="Proteomes" id="UP001066276">
    <property type="component" value="Chromosome 3_1"/>
</dbReference>
<dbReference type="InterPro" id="IPR001064">
    <property type="entry name" value="Beta/gamma_crystallin"/>
</dbReference>
<dbReference type="AlphaFoldDB" id="A0AAV7UGJ9"/>
<keyword evidence="4" id="KW-0273">Eye lens protein</keyword>
<dbReference type="FunFam" id="2.60.20.10:FF:000001">
    <property type="entry name" value="Crystallin gamma S"/>
    <property type="match status" value="1"/>
</dbReference>
<dbReference type="InterPro" id="IPR011024">
    <property type="entry name" value="G_crystallin-like"/>
</dbReference>
<dbReference type="PANTHER" id="PTHR11818:SF119">
    <property type="entry name" value="GAMMA-CRYSTALLIN D"/>
    <property type="match status" value="1"/>
</dbReference>
<evidence type="ECO:0000256" key="5">
    <source>
        <dbReference type="ARBA" id="ARBA00022737"/>
    </source>
</evidence>
<dbReference type="GO" id="GO:0005212">
    <property type="term" value="F:structural constituent of eye lens"/>
    <property type="evidence" value="ECO:0007669"/>
    <property type="project" value="UniProtKB-KW"/>
</dbReference>
<feature type="domain" description="Beta/gamma crystallin 'Greek key'" evidence="6">
    <location>
        <begin position="41"/>
        <end position="83"/>
    </location>
</feature>
<gene>
    <name evidence="7" type="ORF">NDU88_003548</name>
</gene>
<dbReference type="SUPFAM" id="SSF49695">
    <property type="entry name" value="gamma-Crystallin-like"/>
    <property type="match status" value="1"/>
</dbReference>
<evidence type="ECO:0000256" key="4">
    <source>
        <dbReference type="ARBA" id="ARBA00022613"/>
    </source>
</evidence>
<evidence type="ECO:0000313" key="8">
    <source>
        <dbReference type="Proteomes" id="UP001066276"/>
    </source>
</evidence>
<reference evidence="7" key="1">
    <citation type="journal article" date="2022" name="bioRxiv">
        <title>Sequencing and chromosome-scale assembly of the giantPleurodeles waltlgenome.</title>
        <authorList>
            <person name="Brown T."/>
            <person name="Elewa A."/>
            <person name="Iarovenko S."/>
            <person name="Subramanian E."/>
            <person name="Araus A.J."/>
            <person name="Petzold A."/>
            <person name="Susuki M."/>
            <person name="Suzuki K.-i.T."/>
            <person name="Hayashi T."/>
            <person name="Toyoda A."/>
            <person name="Oliveira C."/>
            <person name="Osipova E."/>
            <person name="Leigh N.D."/>
            <person name="Simon A."/>
            <person name="Yun M.H."/>
        </authorList>
    </citation>
    <scope>NUCLEOTIDE SEQUENCE</scope>
    <source>
        <strain evidence="7">20211129_DDA</strain>
        <tissue evidence="7">Liver</tissue>
    </source>
</reference>
<dbReference type="SMART" id="SM00247">
    <property type="entry name" value="XTALbg"/>
    <property type="match status" value="2"/>
</dbReference>
<proteinExistence type="inferred from homology"/>
<sequence length="174" mass="21082">MGKITFYENRNFQGRSYECSVDCPDLYSYFNRCNSIRVHNGPWMLYERPNYMGNQYFLRKGEYPDYHDWMGYSDAIRSCRRIPEHSGSFKIKIYESGDLGGYMREFTEDCPQLRDCFRFHNIQSCNVQDGHWIFYEEPHYRGRQYYLSPGEHRRYTDWGARNPIVGSFRRVDFV</sequence>
<evidence type="ECO:0000313" key="7">
    <source>
        <dbReference type="EMBL" id="KAJ1186767.1"/>
    </source>
</evidence>
<keyword evidence="8" id="KW-1185">Reference proteome</keyword>
<dbReference type="GO" id="GO:0007601">
    <property type="term" value="P:visual perception"/>
    <property type="evidence" value="ECO:0007669"/>
    <property type="project" value="TreeGrafter"/>
</dbReference>
<dbReference type="GO" id="GO:0002088">
    <property type="term" value="P:lens development in camera-type eye"/>
    <property type="evidence" value="ECO:0007669"/>
    <property type="project" value="TreeGrafter"/>
</dbReference>
<dbReference type="InterPro" id="IPR050252">
    <property type="entry name" value="Beta/Gamma-Crystallin"/>
</dbReference>
<name>A0AAV7UGJ9_PLEWA</name>
<feature type="domain" description="Beta/gamma crystallin 'Greek key'" evidence="6">
    <location>
        <begin position="130"/>
        <end position="172"/>
    </location>
</feature>
<evidence type="ECO:0000256" key="1">
    <source>
        <dbReference type="ARBA" id="ARBA00003689"/>
    </source>
</evidence>
<evidence type="ECO:0000259" key="6">
    <source>
        <dbReference type="PROSITE" id="PS50915"/>
    </source>
</evidence>
<dbReference type="PANTHER" id="PTHR11818">
    <property type="entry name" value="BETA/GAMMA CRYSTALLIN"/>
    <property type="match status" value="1"/>
</dbReference>
<evidence type="ECO:0000256" key="3">
    <source>
        <dbReference type="ARBA" id="ARBA00011245"/>
    </source>
</evidence>
<evidence type="ECO:0000256" key="2">
    <source>
        <dbReference type="ARBA" id="ARBA00009646"/>
    </source>
</evidence>
<protein>
    <recommendedName>
        <fullName evidence="6">Beta/gamma crystallin 'Greek key' domain-containing protein</fullName>
    </recommendedName>
</protein>
<organism evidence="7 8">
    <name type="scientific">Pleurodeles waltl</name>
    <name type="common">Iberian ribbed newt</name>
    <dbReference type="NCBI Taxonomy" id="8319"/>
    <lineage>
        <taxon>Eukaryota</taxon>
        <taxon>Metazoa</taxon>
        <taxon>Chordata</taxon>
        <taxon>Craniata</taxon>
        <taxon>Vertebrata</taxon>
        <taxon>Euteleostomi</taxon>
        <taxon>Amphibia</taxon>
        <taxon>Batrachia</taxon>
        <taxon>Caudata</taxon>
        <taxon>Salamandroidea</taxon>
        <taxon>Salamandridae</taxon>
        <taxon>Pleurodelinae</taxon>
        <taxon>Pleurodeles</taxon>
    </lineage>
</organism>
<feature type="domain" description="Beta/gamma crystallin 'Greek key'" evidence="6">
    <location>
        <begin position="2"/>
        <end position="40"/>
    </location>
</feature>
<comment type="subunit">
    <text evidence="3">Monomer.</text>
</comment>
<dbReference type="Gene3D" id="2.60.20.10">
    <property type="entry name" value="Crystallins"/>
    <property type="match status" value="2"/>
</dbReference>
<dbReference type="PROSITE" id="PS50915">
    <property type="entry name" value="CRYSTALLIN_BETA_GAMMA"/>
    <property type="match status" value="3"/>
</dbReference>
<comment type="similarity">
    <text evidence="2">Belongs to the beta/gamma-crystallin family.</text>
</comment>
<dbReference type="PRINTS" id="PR01367">
    <property type="entry name" value="BGCRYSTALLIN"/>
</dbReference>
<dbReference type="FunFam" id="2.60.20.10:FF:000003">
    <property type="entry name" value="Crystallin gamma S"/>
    <property type="match status" value="1"/>
</dbReference>
<dbReference type="Pfam" id="PF00030">
    <property type="entry name" value="Crystall"/>
    <property type="match status" value="2"/>
</dbReference>
<comment type="function">
    <text evidence="1">Crystallins are the dominant structural components of the vertebrate eye lens.</text>
</comment>
<keyword evidence="5" id="KW-0677">Repeat</keyword>
<accession>A0AAV7UGJ9</accession>
<comment type="caution">
    <text evidence="7">The sequence shown here is derived from an EMBL/GenBank/DDBJ whole genome shotgun (WGS) entry which is preliminary data.</text>
</comment>
<dbReference type="EMBL" id="JANPWB010000005">
    <property type="protein sequence ID" value="KAJ1186767.1"/>
    <property type="molecule type" value="Genomic_DNA"/>
</dbReference>